<evidence type="ECO:0000259" key="7">
    <source>
        <dbReference type="PROSITE" id="PS50893"/>
    </source>
</evidence>
<dbReference type="PANTHER" id="PTHR43776:SF7">
    <property type="entry name" value="D,D-DIPEPTIDE TRANSPORT ATP-BINDING PROTEIN DDPF-RELATED"/>
    <property type="match status" value="1"/>
</dbReference>
<dbReference type="PANTHER" id="PTHR43776">
    <property type="entry name" value="TRANSPORT ATP-BINDING PROTEIN"/>
    <property type="match status" value="1"/>
</dbReference>
<dbReference type="Pfam" id="PF08352">
    <property type="entry name" value="oligo_HPY"/>
    <property type="match status" value="1"/>
</dbReference>
<reference evidence="8 9" key="1">
    <citation type="submission" date="2023-07" db="EMBL/GenBank/DDBJ databases">
        <title>Comparative genomics of wheat-associated soil bacteria to identify genetic determinants of phenazine resistance.</title>
        <authorList>
            <person name="Mouncey N."/>
        </authorList>
    </citation>
    <scope>NUCLEOTIDE SEQUENCE [LARGE SCALE GENOMIC DNA]</scope>
    <source>
        <strain evidence="8 9">W4I11</strain>
    </source>
</reference>
<dbReference type="PROSITE" id="PS50893">
    <property type="entry name" value="ABC_TRANSPORTER_2"/>
    <property type="match status" value="2"/>
</dbReference>
<evidence type="ECO:0000256" key="2">
    <source>
        <dbReference type="ARBA" id="ARBA00005417"/>
    </source>
</evidence>
<protein>
    <submittedName>
        <fullName evidence="8">Peptide/nickel transport system ATP-binding protein</fullName>
    </submittedName>
</protein>
<feature type="domain" description="ABC transporter" evidence="7">
    <location>
        <begin position="13"/>
        <end position="268"/>
    </location>
</feature>
<comment type="similarity">
    <text evidence="2">Belongs to the ABC transporter superfamily.</text>
</comment>
<dbReference type="InterPro" id="IPR003439">
    <property type="entry name" value="ABC_transporter-like_ATP-bd"/>
</dbReference>
<comment type="caution">
    <text evidence="8">The sequence shown here is derived from an EMBL/GenBank/DDBJ whole genome shotgun (WGS) entry which is preliminary data.</text>
</comment>
<sequence>MTFESRTAPLLQVKNLNLRYSSAPGPVTILQDVSFELGRGEIVGIIGESGAGKSTLGNAILGLLAPGFQRVSGSIELDGKPINAMQGKGDTMAGDGDAIRGRRISAIFQDHTASLDPLMSVGAQVQETILAINASVSRRQARTRAIELMARVGIPEPERRYGNYPHQFSGGQRQRAVIAVALAGSADIIIADEPTSALDATVQKQILKLLRTLVDDTGISIVLVTHDMGVVSEITDRVLVMRKGRVVEQDRTAVILDAPANDYTRSLLAAVPRLRISAAAGCAQSSGSGTVPAEAGEGKGHDNLAISTKAGKETIPAGTHGRAPHLPGPGSVAAAAGNGPENGNRSISTNVGADNTMLLVAKGVSKTFARQGFAWGLSRNKASFALRNVSIELPRGAITGIVGESGSGKTTIGRIIAGLDMAPAGTVTIGKDAFDVSKRGGRNGLLGRVQMIFQDPSVSLNPRMSAGETLREAIRFGAKAGPEDEPAAAATMMDRLGLARSLLSRYPHQLSGGQKQRICIARALLARPQIIIADEPTSALDVSVQAEIIELLKDTITAQHMTMVFISHDLAVVQQLCSCVYIFKDGQVVDSGSSDFVFSQSTHPYTRTLIDARPARFTC</sequence>
<evidence type="ECO:0000256" key="4">
    <source>
        <dbReference type="ARBA" id="ARBA00022741"/>
    </source>
</evidence>
<keyword evidence="4" id="KW-0547">Nucleotide-binding</keyword>
<proteinExistence type="inferred from homology"/>
<evidence type="ECO:0000313" key="9">
    <source>
        <dbReference type="Proteomes" id="UP001237780"/>
    </source>
</evidence>
<feature type="region of interest" description="Disordered" evidence="6">
    <location>
        <begin position="284"/>
        <end position="303"/>
    </location>
</feature>
<feature type="compositionally biased region" description="Low complexity" evidence="6">
    <location>
        <begin position="333"/>
        <end position="344"/>
    </location>
</feature>
<dbReference type="NCBIfam" id="NF008453">
    <property type="entry name" value="PRK11308.1"/>
    <property type="match status" value="2"/>
</dbReference>
<evidence type="ECO:0000256" key="1">
    <source>
        <dbReference type="ARBA" id="ARBA00004417"/>
    </source>
</evidence>
<dbReference type="EMBL" id="JAUSZT010000002">
    <property type="protein sequence ID" value="MDQ0996035.1"/>
    <property type="molecule type" value="Genomic_DNA"/>
</dbReference>
<comment type="subcellular location">
    <subcellularLocation>
        <location evidence="1">Cell inner membrane</location>
        <topology evidence="1">Peripheral membrane protein</topology>
    </subcellularLocation>
</comment>
<dbReference type="CDD" id="cd03257">
    <property type="entry name" value="ABC_NikE_OppD_transporters"/>
    <property type="match status" value="2"/>
</dbReference>
<accession>A0ABU0S5K6</accession>
<name>A0ABU0S5K6_9HYPH</name>
<dbReference type="Gene3D" id="3.40.50.300">
    <property type="entry name" value="P-loop containing nucleotide triphosphate hydrolases"/>
    <property type="match status" value="2"/>
</dbReference>
<evidence type="ECO:0000256" key="3">
    <source>
        <dbReference type="ARBA" id="ARBA00022448"/>
    </source>
</evidence>
<dbReference type="RefSeq" id="WP_307278080.1">
    <property type="nucleotide sequence ID" value="NZ_JAUSZT010000002.1"/>
</dbReference>
<keyword evidence="3" id="KW-0813">Transport</keyword>
<dbReference type="InterPro" id="IPR050319">
    <property type="entry name" value="ABC_transp_ATP-bind"/>
</dbReference>
<dbReference type="InterPro" id="IPR013563">
    <property type="entry name" value="Oligopep_ABC_C"/>
</dbReference>
<gene>
    <name evidence="8" type="ORF">QFZ34_001212</name>
</gene>
<evidence type="ECO:0000313" key="8">
    <source>
        <dbReference type="EMBL" id="MDQ0996035.1"/>
    </source>
</evidence>
<dbReference type="InterPro" id="IPR017871">
    <property type="entry name" value="ABC_transporter-like_CS"/>
</dbReference>
<evidence type="ECO:0000256" key="6">
    <source>
        <dbReference type="SAM" id="MobiDB-lite"/>
    </source>
</evidence>
<dbReference type="Proteomes" id="UP001237780">
    <property type="component" value="Unassembled WGS sequence"/>
</dbReference>
<dbReference type="GO" id="GO:0005524">
    <property type="term" value="F:ATP binding"/>
    <property type="evidence" value="ECO:0007669"/>
    <property type="project" value="UniProtKB-KW"/>
</dbReference>
<organism evidence="8 9">
    <name type="scientific">Phyllobacterium ifriqiyense</name>
    <dbReference type="NCBI Taxonomy" id="314238"/>
    <lineage>
        <taxon>Bacteria</taxon>
        <taxon>Pseudomonadati</taxon>
        <taxon>Pseudomonadota</taxon>
        <taxon>Alphaproteobacteria</taxon>
        <taxon>Hyphomicrobiales</taxon>
        <taxon>Phyllobacteriaceae</taxon>
        <taxon>Phyllobacterium</taxon>
    </lineage>
</organism>
<keyword evidence="9" id="KW-1185">Reference proteome</keyword>
<feature type="region of interest" description="Disordered" evidence="6">
    <location>
        <begin position="314"/>
        <end position="348"/>
    </location>
</feature>
<keyword evidence="5 8" id="KW-0067">ATP-binding</keyword>
<evidence type="ECO:0000256" key="5">
    <source>
        <dbReference type="ARBA" id="ARBA00022840"/>
    </source>
</evidence>
<dbReference type="Pfam" id="PF00005">
    <property type="entry name" value="ABC_tran"/>
    <property type="match status" value="2"/>
</dbReference>
<dbReference type="InterPro" id="IPR027417">
    <property type="entry name" value="P-loop_NTPase"/>
</dbReference>
<dbReference type="SMART" id="SM00382">
    <property type="entry name" value="AAA"/>
    <property type="match status" value="2"/>
</dbReference>
<dbReference type="PROSITE" id="PS00211">
    <property type="entry name" value="ABC_TRANSPORTER_1"/>
    <property type="match status" value="2"/>
</dbReference>
<dbReference type="SUPFAM" id="SSF52540">
    <property type="entry name" value="P-loop containing nucleoside triphosphate hydrolases"/>
    <property type="match status" value="2"/>
</dbReference>
<dbReference type="InterPro" id="IPR003593">
    <property type="entry name" value="AAA+_ATPase"/>
</dbReference>
<feature type="domain" description="ABC transporter" evidence="7">
    <location>
        <begin position="359"/>
        <end position="610"/>
    </location>
</feature>